<sequence>MVELFCLAHEPESRGDRGALEANPANKCRSSSPGKRIPVLSDAILGCRHQPALAKTPGTDQMGSEKQLQAATTRISARSPLGKEEEEMKSKGPSLGRLQSKNMAHLYVSLLSLLSTNPLASIFPCQMEGSEHLVGMEAHGAGYF</sequence>
<accession>A0A9Q1AUP8</accession>
<comment type="caution">
    <text evidence="2">The sequence shown here is derived from an EMBL/GenBank/DDBJ whole genome shotgun (WGS) entry which is preliminary data.</text>
</comment>
<feature type="compositionally biased region" description="Basic and acidic residues" evidence="1">
    <location>
        <begin position="81"/>
        <end position="90"/>
    </location>
</feature>
<evidence type="ECO:0000313" key="2">
    <source>
        <dbReference type="EMBL" id="KAJ7312164.1"/>
    </source>
</evidence>
<dbReference type="AlphaFoldDB" id="A0A9Q1AUP8"/>
<evidence type="ECO:0000313" key="3">
    <source>
        <dbReference type="Proteomes" id="UP001142489"/>
    </source>
</evidence>
<feature type="region of interest" description="Disordered" evidence="1">
    <location>
        <begin position="70"/>
        <end position="96"/>
    </location>
</feature>
<gene>
    <name evidence="2" type="ORF">JRQ81_006509</name>
</gene>
<protein>
    <submittedName>
        <fullName evidence="2">Uncharacterized protein</fullName>
    </submittedName>
</protein>
<name>A0A9Q1AUP8_9SAUR</name>
<organism evidence="2 3">
    <name type="scientific">Phrynocephalus forsythii</name>
    <dbReference type="NCBI Taxonomy" id="171643"/>
    <lineage>
        <taxon>Eukaryota</taxon>
        <taxon>Metazoa</taxon>
        <taxon>Chordata</taxon>
        <taxon>Craniata</taxon>
        <taxon>Vertebrata</taxon>
        <taxon>Euteleostomi</taxon>
        <taxon>Lepidosauria</taxon>
        <taxon>Squamata</taxon>
        <taxon>Bifurcata</taxon>
        <taxon>Unidentata</taxon>
        <taxon>Episquamata</taxon>
        <taxon>Toxicofera</taxon>
        <taxon>Iguania</taxon>
        <taxon>Acrodonta</taxon>
        <taxon>Agamidae</taxon>
        <taxon>Agaminae</taxon>
        <taxon>Phrynocephalus</taxon>
    </lineage>
</organism>
<keyword evidence="3" id="KW-1185">Reference proteome</keyword>
<proteinExistence type="predicted"/>
<dbReference type="EMBL" id="JAPFRF010000013">
    <property type="protein sequence ID" value="KAJ7312164.1"/>
    <property type="molecule type" value="Genomic_DNA"/>
</dbReference>
<feature type="region of interest" description="Disordered" evidence="1">
    <location>
        <begin position="14"/>
        <end position="34"/>
    </location>
</feature>
<dbReference type="Proteomes" id="UP001142489">
    <property type="component" value="Unassembled WGS sequence"/>
</dbReference>
<evidence type="ECO:0000256" key="1">
    <source>
        <dbReference type="SAM" id="MobiDB-lite"/>
    </source>
</evidence>
<reference evidence="2" key="1">
    <citation type="journal article" date="2023" name="DNA Res.">
        <title>Chromosome-level genome assembly of Phrynocephalus forsythii using third-generation DNA sequencing and Hi-C analysis.</title>
        <authorList>
            <person name="Qi Y."/>
            <person name="Zhao W."/>
            <person name="Zhao Y."/>
            <person name="Niu C."/>
            <person name="Cao S."/>
            <person name="Zhang Y."/>
        </authorList>
    </citation>
    <scope>NUCLEOTIDE SEQUENCE</scope>
    <source>
        <tissue evidence="2">Muscle</tissue>
    </source>
</reference>